<feature type="transmembrane region" description="Helical" evidence="5">
    <location>
        <begin position="100"/>
        <end position="124"/>
    </location>
</feature>
<gene>
    <name evidence="6" type="ORF">MACH08_14120</name>
</gene>
<accession>A0ABQ5TFI5</accession>
<keyword evidence="1 5" id="KW-1003">Cell membrane</keyword>
<dbReference type="Proteomes" id="UP001275436">
    <property type="component" value="Unassembled WGS sequence"/>
</dbReference>
<dbReference type="NCBIfam" id="NF010196">
    <property type="entry name" value="PRK13673.1-3"/>
    <property type="match status" value="1"/>
</dbReference>
<dbReference type="InterPro" id="IPR010899">
    <property type="entry name" value="UPF0344"/>
</dbReference>
<keyword evidence="2 5" id="KW-0812">Transmembrane</keyword>
<evidence type="ECO:0000256" key="3">
    <source>
        <dbReference type="ARBA" id="ARBA00022989"/>
    </source>
</evidence>
<evidence type="ECO:0000313" key="7">
    <source>
        <dbReference type="Proteomes" id="UP001275436"/>
    </source>
</evidence>
<evidence type="ECO:0000256" key="4">
    <source>
        <dbReference type="ARBA" id="ARBA00023136"/>
    </source>
</evidence>
<evidence type="ECO:0000313" key="6">
    <source>
        <dbReference type="EMBL" id="GLO65628.1"/>
    </source>
</evidence>
<feature type="transmembrane region" description="Helical" evidence="5">
    <location>
        <begin position="36"/>
        <end position="57"/>
    </location>
</feature>
<evidence type="ECO:0000256" key="1">
    <source>
        <dbReference type="ARBA" id="ARBA00022475"/>
    </source>
</evidence>
<proteinExistence type="inferred from homology"/>
<protein>
    <recommendedName>
        <fullName evidence="5">UPF0344 protein MACH08_14120</fullName>
    </recommendedName>
</protein>
<dbReference type="HAMAP" id="MF_01536">
    <property type="entry name" value="UPF0344"/>
    <property type="match status" value="1"/>
</dbReference>
<evidence type="ECO:0000256" key="2">
    <source>
        <dbReference type="ARBA" id="ARBA00022692"/>
    </source>
</evidence>
<dbReference type="Pfam" id="PF07457">
    <property type="entry name" value="DUF1516"/>
    <property type="match status" value="1"/>
</dbReference>
<comment type="similarity">
    <text evidence="5">Belongs to the UPF0344 family.</text>
</comment>
<organism evidence="6 7">
    <name type="scientific">Oceanobacillus kimchii</name>
    <dbReference type="NCBI Taxonomy" id="746691"/>
    <lineage>
        <taxon>Bacteria</taxon>
        <taxon>Bacillati</taxon>
        <taxon>Bacillota</taxon>
        <taxon>Bacilli</taxon>
        <taxon>Bacillales</taxon>
        <taxon>Bacillaceae</taxon>
        <taxon>Oceanobacillus</taxon>
    </lineage>
</organism>
<keyword evidence="3 5" id="KW-1133">Transmembrane helix</keyword>
<sequence length="125" mass="14085">MTHMHITSWALGLILFIIALVMYKKGNQKPAKIIHMILRLMFILIIITGGILTWDYIQGPFGMPILGEVIVKALAGLWIVGMMEMILTGKAKGKPTTAKWVQFWIALVLVIVLGFFRLPMGFLFI</sequence>
<evidence type="ECO:0000256" key="5">
    <source>
        <dbReference type="HAMAP-Rule" id="MF_01536"/>
    </source>
</evidence>
<keyword evidence="7" id="KW-1185">Reference proteome</keyword>
<dbReference type="RefSeq" id="WP_077596258.1">
    <property type="nucleotide sequence ID" value="NZ_BSKO01000001.1"/>
</dbReference>
<feature type="transmembrane region" description="Helical" evidence="5">
    <location>
        <begin position="6"/>
        <end position="24"/>
    </location>
</feature>
<reference evidence="6 7" key="1">
    <citation type="submission" date="2023-02" db="EMBL/GenBank/DDBJ databases">
        <title>Oceanobacillus kimchii IFOP_LL358 isolated form Alexandrium catenella lab strain.</title>
        <authorList>
            <person name="Gajardo G."/>
            <person name="Ueki S."/>
            <person name="Maruyama F."/>
        </authorList>
    </citation>
    <scope>NUCLEOTIDE SEQUENCE [LARGE SCALE GENOMIC DNA]</scope>
    <source>
        <strain evidence="6 7">IFOP_LL358</strain>
    </source>
</reference>
<keyword evidence="4 5" id="KW-0472">Membrane</keyword>
<comment type="caution">
    <text evidence="6">The sequence shown here is derived from an EMBL/GenBank/DDBJ whole genome shotgun (WGS) entry which is preliminary data.</text>
</comment>
<name>A0ABQ5TFI5_9BACI</name>
<comment type="subcellular location">
    <subcellularLocation>
        <location evidence="5">Cell membrane</location>
        <topology evidence="5">Multi-pass membrane protein</topology>
    </subcellularLocation>
</comment>
<feature type="transmembrane region" description="Helical" evidence="5">
    <location>
        <begin position="69"/>
        <end position="88"/>
    </location>
</feature>
<dbReference type="EMBL" id="BSKO01000001">
    <property type="protein sequence ID" value="GLO65628.1"/>
    <property type="molecule type" value="Genomic_DNA"/>
</dbReference>